<evidence type="ECO:0008006" key="4">
    <source>
        <dbReference type="Google" id="ProtNLM"/>
    </source>
</evidence>
<comment type="similarity">
    <text evidence="1">Belongs to the GSP E family.</text>
</comment>
<evidence type="ECO:0000313" key="3">
    <source>
        <dbReference type="EMBL" id="CAA9564915.1"/>
    </source>
</evidence>
<dbReference type="InterPro" id="IPR027417">
    <property type="entry name" value="P-loop_NTPase"/>
</dbReference>
<organism evidence="3">
    <name type="scientific">uncultured Thermomicrobiales bacterium</name>
    <dbReference type="NCBI Taxonomy" id="1645740"/>
    <lineage>
        <taxon>Bacteria</taxon>
        <taxon>Pseudomonadati</taxon>
        <taxon>Thermomicrobiota</taxon>
        <taxon>Thermomicrobia</taxon>
        <taxon>Thermomicrobiales</taxon>
        <taxon>environmental samples</taxon>
    </lineage>
</organism>
<sequence length="291" mass="30369">MRASATTSYDEPFAWWGPVWNTPTPRSVLNLIGGGVLSTETAALLWALLHRRASLAVVAGPSGAGKTTLLTALLDFLPPGTRRLYLRGCYEPFAFLDDPAVDPLRSVLLANEISAHLPSYLWGPGVRRVLAATDRGFALAATLHATSATEMVGSLAGFPLRVPPAEVALLDVVVVLEARALGGQILREVGSVAMLTAIPGGGVSVATVAGRPAFGAPLVIDPECVAAVATRLGWVDEARAVGREIAARAVVLGELALSPPADLAVALATAGRRWDPQPPSNDPGFPVFPRR</sequence>
<dbReference type="Gene3D" id="3.40.50.300">
    <property type="entry name" value="P-loop containing nucleotide triphosphate hydrolases"/>
    <property type="match status" value="1"/>
</dbReference>
<feature type="region of interest" description="Disordered" evidence="2">
    <location>
        <begin position="272"/>
        <end position="291"/>
    </location>
</feature>
<evidence type="ECO:0000256" key="1">
    <source>
        <dbReference type="ARBA" id="ARBA00006611"/>
    </source>
</evidence>
<accession>A0A6J4V2H9</accession>
<reference evidence="3" key="1">
    <citation type="submission" date="2020-02" db="EMBL/GenBank/DDBJ databases">
        <authorList>
            <person name="Meier V. D."/>
        </authorList>
    </citation>
    <scope>NUCLEOTIDE SEQUENCE</scope>
    <source>
        <strain evidence="3">AVDCRST_MAG19</strain>
    </source>
</reference>
<dbReference type="SUPFAM" id="SSF52540">
    <property type="entry name" value="P-loop containing nucleoside triphosphate hydrolases"/>
    <property type="match status" value="1"/>
</dbReference>
<gene>
    <name evidence="3" type="ORF">AVDCRST_MAG19-2166</name>
</gene>
<dbReference type="EMBL" id="CADCWL010000098">
    <property type="protein sequence ID" value="CAA9564915.1"/>
    <property type="molecule type" value="Genomic_DNA"/>
</dbReference>
<proteinExistence type="inferred from homology"/>
<evidence type="ECO:0000256" key="2">
    <source>
        <dbReference type="SAM" id="MobiDB-lite"/>
    </source>
</evidence>
<dbReference type="AlphaFoldDB" id="A0A6J4V2H9"/>
<dbReference type="GO" id="GO:0016887">
    <property type="term" value="F:ATP hydrolysis activity"/>
    <property type="evidence" value="ECO:0007669"/>
    <property type="project" value="InterPro"/>
</dbReference>
<dbReference type="PANTHER" id="PTHR30486:SF6">
    <property type="entry name" value="TYPE IV PILUS RETRACTATION ATPASE PILT"/>
    <property type="match status" value="1"/>
</dbReference>
<protein>
    <recommendedName>
        <fullName evidence="4">AAA+ ATPase domain-containing protein</fullName>
    </recommendedName>
</protein>
<dbReference type="InterPro" id="IPR050921">
    <property type="entry name" value="T4SS_GSP_E_ATPase"/>
</dbReference>
<dbReference type="PANTHER" id="PTHR30486">
    <property type="entry name" value="TWITCHING MOTILITY PROTEIN PILT"/>
    <property type="match status" value="1"/>
</dbReference>
<name>A0A6J4V2H9_9BACT</name>